<gene>
    <name evidence="8" type="ORF">V6N11_010634</name>
</gene>
<dbReference type="PANTHER" id="PTHR10663:SF108">
    <property type="entry name" value="BREFELDIN A-INHIBITED GUANINE NUCLEOTIDE-EXCHANGE PROTEIN 1"/>
    <property type="match status" value="1"/>
</dbReference>
<proteinExistence type="predicted"/>
<evidence type="ECO:0000256" key="3">
    <source>
        <dbReference type="ARBA" id="ARBA00022448"/>
    </source>
</evidence>
<dbReference type="InterPro" id="IPR032629">
    <property type="entry name" value="DCB_dom"/>
</dbReference>
<dbReference type="PROSITE" id="PS50190">
    <property type="entry name" value="SEC7"/>
    <property type="match status" value="1"/>
</dbReference>
<dbReference type="PANTHER" id="PTHR10663">
    <property type="entry name" value="GUANYL-NUCLEOTIDE EXCHANGE FACTOR"/>
    <property type="match status" value="1"/>
</dbReference>
<accession>A0ABR2S6A8</accession>
<evidence type="ECO:0000256" key="6">
    <source>
        <dbReference type="SAM" id="MobiDB-lite"/>
    </source>
</evidence>
<dbReference type="EMBL" id="JBBPBN010000016">
    <property type="protein sequence ID" value="KAK9020615.1"/>
    <property type="molecule type" value="Genomic_DNA"/>
</dbReference>
<evidence type="ECO:0000256" key="1">
    <source>
        <dbReference type="ARBA" id="ARBA00004287"/>
    </source>
</evidence>
<dbReference type="InterPro" id="IPR032691">
    <property type="entry name" value="Mon2/Sec7/BIG1-like_HUS"/>
</dbReference>
<keyword evidence="9" id="KW-1185">Reference proteome</keyword>
<evidence type="ECO:0000256" key="2">
    <source>
        <dbReference type="ARBA" id="ARBA00004514"/>
    </source>
</evidence>
<evidence type="ECO:0000313" key="9">
    <source>
        <dbReference type="Proteomes" id="UP001396334"/>
    </source>
</evidence>
<dbReference type="InterPro" id="IPR035999">
    <property type="entry name" value="Sec7_dom_sf"/>
</dbReference>
<keyword evidence="3" id="KW-0813">Transport</keyword>
<dbReference type="Pfam" id="PF16213">
    <property type="entry name" value="DCB"/>
    <property type="match status" value="1"/>
</dbReference>
<dbReference type="Gene3D" id="1.10.220.20">
    <property type="match status" value="1"/>
</dbReference>
<dbReference type="Gene3D" id="1.10.1000.11">
    <property type="entry name" value="Arf Nucleotide-binding Site Opener,domain 2"/>
    <property type="match status" value="1"/>
</dbReference>
<comment type="subcellular location">
    <subcellularLocation>
        <location evidence="2">Cytoplasm</location>
        <location evidence="2">Cytosol</location>
    </subcellularLocation>
    <subcellularLocation>
        <location evidence="1">Membrane</location>
        <topology evidence="1">Peripheral membrane protein</topology>
        <orientation evidence="1">Cytoplasmic side</orientation>
    </subcellularLocation>
</comment>
<dbReference type="InterPro" id="IPR023394">
    <property type="entry name" value="Sec7_C_sf"/>
</dbReference>
<feature type="region of interest" description="Disordered" evidence="6">
    <location>
        <begin position="420"/>
        <end position="443"/>
    </location>
</feature>
<dbReference type="InterPro" id="IPR000904">
    <property type="entry name" value="Sec7_dom"/>
</dbReference>
<keyword evidence="5" id="KW-0653">Protein transport</keyword>
<dbReference type="CDD" id="cd00171">
    <property type="entry name" value="Sec7"/>
    <property type="match status" value="1"/>
</dbReference>
<evidence type="ECO:0000313" key="8">
    <source>
        <dbReference type="EMBL" id="KAK9020615.1"/>
    </source>
</evidence>
<dbReference type="SUPFAM" id="SSF48425">
    <property type="entry name" value="Sec7 domain"/>
    <property type="match status" value="1"/>
</dbReference>
<evidence type="ECO:0000256" key="5">
    <source>
        <dbReference type="ARBA" id="ARBA00022927"/>
    </source>
</evidence>
<dbReference type="SMART" id="SM00222">
    <property type="entry name" value="Sec7"/>
    <property type="match status" value="1"/>
</dbReference>
<comment type="caution">
    <text evidence="8">The sequence shown here is derived from an EMBL/GenBank/DDBJ whole genome shotgun (WGS) entry which is preliminary data.</text>
</comment>
<keyword evidence="4" id="KW-0344">Guanine-nucleotide releasing factor</keyword>
<sequence>MSAPQMLGGPSRCGRVLGPFLDKIIKNAAWLKHSRVVSSCNSALQKLETLSDTAVPDSSSPLIGLSASDADFVLNPIVIAIDSNFAKLVEPALKSVFKLLSIGYVRGEINSNLPNSVLYKIVVSVCKVGSIGEESIELAVLRVLLSAVRCPCVLIRGDCLLYVIRTCYNVYLSGLNGTNQICAKSVLAQIMLIVFARAEEDSMDVCIKTVTLSELLEFTDKNLNEGSSVFYCHNLISEVVTASEGVPDLKFSQPITGPELQNGESKGSNGDKDEVGEEEMKEGVELSTSGDISKLREDGIYVFKNLCKLSMKFSSQGNPDDEILLRGKTVSLELLNVIMDNGGSIWLTNERQIHQTYLKDICRIVNGLLKTALGPPPGSTTTLSAIQDITFRHESVKCLAGIIKSMGAWMDGHLKIGHSNLHESSENDTLESHSTPTSEDGSLIDCELHPEMNSESSDAATFEQRRAYKIELQKGVSLFNRKPSKGIEFLMNTKKIGNTPEEVASFLRKNTPGLNETMIGDYLGEREEFALRVMHAYVDSFNFKSMDFGEAIRFFLRGFRLPGEAQKIDRIMEKFAERYCKCNPNSFTSADTAYVLAYSVIMLNTDAHNDMVKDKMTKSGFIRNNRGINDGKDLPEEYLGALYDQIVKNEIKMNADAVSQSKQENSLNKLLGLDGILNLVSWKQTEDKPLGANGLLIRHIQEQFKAKAGKSESVYHSVSDVSILRFMVEVCWGPMLAAFSVTLDQSDDRIATTQCLQGFRHAVHVTAVLGMQTQRDAFVTSVAKFTYLHCAADMKQKNVDAVKAILSIAIEDGNHLLEAWEHILTCLSRIEHLQLLGVGAPTDASFLTDSNIETDDKMSTSVDLQYMKNKGTLQNPAVMAVVRGGSYDSTTIRVNSFRLPEVKQ</sequence>
<feature type="region of interest" description="Disordered" evidence="6">
    <location>
        <begin position="253"/>
        <end position="288"/>
    </location>
</feature>
<reference evidence="8 9" key="1">
    <citation type="journal article" date="2024" name="G3 (Bethesda)">
        <title>Genome assembly of Hibiscus sabdariffa L. provides insights into metabolisms of medicinal natural products.</title>
        <authorList>
            <person name="Kim T."/>
        </authorList>
    </citation>
    <scope>NUCLEOTIDE SEQUENCE [LARGE SCALE GENOMIC DNA]</scope>
    <source>
        <strain evidence="8">TK-2024</strain>
        <tissue evidence="8">Old leaves</tissue>
    </source>
</reference>
<dbReference type="Proteomes" id="UP001396334">
    <property type="component" value="Unassembled WGS sequence"/>
</dbReference>
<evidence type="ECO:0000256" key="4">
    <source>
        <dbReference type="ARBA" id="ARBA00022658"/>
    </source>
</evidence>
<feature type="domain" description="SEC7" evidence="7">
    <location>
        <begin position="461"/>
        <end position="649"/>
    </location>
</feature>
<dbReference type="Pfam" id="PF12783">
    <property type="entry name" value="Sec7-like_HUS"/>
    <property type="match status" value="1"/>
</dbReference>
<dbReference type="Pfam" id="PF01369">
    <property type="entry name" value="Sec7"/>
    <property type="match status" value="1"/>
</dbReference>
<name>A0ABR2S6A8_9ROSI</name>
<protein>
    <recommendedName>
        <fullName evidence="7">SEC7 domain-containing protein</fullName>
    </recommendedName>
</protein>
<organism evidence="8 9">
    <name type="scientific">Hibiscus sabdariffa</name>
    <name type="common">roselle</name>
    <dbReference type="NCBI Taxonomy" id="183260"/>
    <lineage>
        <taxon>Eukaryota</taxon>
        <taxon>Viridiplantae</taxon>
        <taxon>Streptophyta</taxon>
        <taxon>Embryophyta</taxon>
        <taxon>Tracheophyta</taxon>
        <taxon>Spermatophyta</taxon>
        <taxon>Magnoliopsida</taxon>
        <taxon>eudicotyledons</taxon>
        <taxon>Gunneridae</taxon>
        <taxon>Pentapetalae</taxon>
        <taxon>rosids</taxon>
        <taxon>malvids</taxon>
        <taxon>Malvales</taxon>
        <taxon>Malvaceae</taxon>
        <taxon>Malvoideae</taxon>
        <taxon>Hibiscus</taxon>
    </lineage>
</organism>
<evidence type="ECO:0000259" key="7">
    <source>
        <dbReference type="PROSITE" id="PS50190"/>
    </source>
</evidence>